<evidence type="ECO:0000256" key="3">
    <source>
        <dbReference type="ARBA" id="ARBA00022801"/>
    </source>
</evidence>
<evidence type="ECO:0000313" key="6">
    <source>
        <dbReference type="EMBL" id="MEK8034066.1"/>
    </source>
</evidence>
<dbReference type="PANTHER" id="PTHR30404:SF0">
    <property type="entry name" value="N-ACETYLMURAMOYL-L-ALANINE AMIDASE AMIC"/>
    <property type="match status" value="1"/>
</dbReference>
<comment type="caution">
    <text evidence="6">The sequence shown here is derived from an EMBL/GenBank/DDBJ whole genome shotgun (WGS) entry which is preliminary data.</text>
</comment>
<dbReference type="RefSeq" id="WP_341428490.1">
    <property type="nucleotide sequence ID" value="NZ_JBBUTG010000024.1"/>
</dbReference>
<organism evidence="6 7">
    <name type="scientific">Ideonella lacteola</name>
    <dbReference type="NCBI Taxonomy" id="2984193"/>
    <lineage>
        <taxon>Bacteria</taxon>
        <taxon>Pseudomonadati</taxon>
        <taxon>Pseudomonadota</taxon>
        <taxon>Betaproteobacteria</taxon>
        <taxon>Burkholderiales</taxon>
        <taxon>Sphaerotilaceae</taxon>
        <taxon>Ideonella</taxon>
    </lineage>
</organism>
<dbReference type="Gene3D" id="3.40.630.40">
    <property type="entry name" value="Zn-dependent exopeptidases"/>
    <property type="match status" value="1"/>
</dbReference>
<dbReference type="Pfam" id="PF01520">
    <property type="entry name" value="Amidase_3"/>
    <property type="match status" value="1"/>
</dbReference>
<feature type="signal peptide" evidence="4">
    <location>
        <begin position="1"/>
        <end position="31"/>
    </location>
</feature>
<dbReference type="InterPro" id="IPR050695">
    <property type="entry name" value="N-acetylmuramoyl_amidase_3"/>
</dbReference>
<feature type="domain" description="MurNAc-LAA" evidence="5">
    <location>
        <begin position="272"/>
        <end position="390"/>
    </location>
</feature>
<protein>
    <recommendedName>
        <fullName evidence="2">N-acetylmuramoyl-L-alanine amidase</fullName>
        <ecNumber evidence="2">3.5.1.28</ecNumber>
    </recommendedName>
</protein>
<keyword evidence="3 6" id="KW-0378">Hydrolase</keyword>
<evidence type="ECO:0000313" key="7">
    <source>
        <dbReference type="Proteomes" id="UP001371218"/>
    </source>
</evidence>
<dbReference type="PANTHER" id="PTHR30404">
    <property type="entry name" value="N-ACETYLMURAMOYL-L-ALANINE AMIDASE"/>
    <property type="match status" value="1"/>
</dbReference>
<dbReference type="EC" id="3.5.1.28" evidence="2"/>
<dbReference type="SMART" id="SM00646">
    <property type="entry name" value="Ami_3"/>
    <property type="match status" value="1"/>
</dbReference>
<gene>
    <name evidence="6" type="ORF">AACH06_24850</name>
</gene>
<dbReference type="Proteomes" id="UP001371218">
    <property type="component" value="Unassembled WGS sequence"/>
</dbReference>
<proteinExistence type="predicted"/>
<keyword evidence="4" id="KW-0732">Signal</keyword>
<comment type="catalytic activity">
    <reaction evidence="1">
        <text>Hydrolyzes the link between N-acetylmuramoyl residues and L-amino acid residues in certain cell-wall glycopeptides.</text>
        <dbReference type="EC" id="3.5.1.28"/>
    </reaction>
</comment>
<dbReference type="GO" id="GO:0008745">
    <property type="term" value="F:N-acetylmuramoyl-L-alanine amidase activity"/>
    <property type="evidence" value="ECO:0007669"/>
    <property type="project" value="UniProtKB-EC"/>
</dbReference>
<dbReference type="EMBL" id="JBBUTG010000024">
    <property type="protein sequence ID" value="MEK8034066.1"/>
    <property type="molecule type" value="Genomic_DNA"/>
</dbReference>
<name>A0ABU9BW65_9BURK</name>
<reference evidence="6 7" key="1">
    <citation type="submission" date="2024-04" db="EMBL/GenBank/DDBJ databases">
        <title>Novel species of the genus Ideonella isolated from streams.</title>
        <authorList>
            <person name="Lu H."/>
        </authorList>
    </citation>
    <scope>NUCLEOTIDE SEQUENCE [LARGE SCALE GENOMIC DNA]</scope>
    <source>
        <strain evidence="6 7">DXS29W</strain>
    </source>
</reference>
<keyword evidence="7" id="KW-1185">Reference proteome</keyword>
<dbReference type="InterPro" id="IPR002508">
    <property type="entry name" value="MurNAc-LAA_cat"/>
</dbReference>
<feature type="chain" id="PRO_5045452672" description="N-acetylmuramoyl-L-alanine amidase" evidence="4">
    <location>
        <begin position="32"/>
        <end position="524"/>
    </location>
</feature>
<dbReference type="CDD" id="cd02696">
    <property type="entry name" value="MurNAc-LAA"/>
    <property type="match status" value="1"/>
</dbReference>
<evidence type="ECO:0000256" key="4">
    <source>
        <dbReference type="SAM" id="SignalP"/>
    </source>
</evidence>
<dbReference type="SUPFAM" id="SSF53187">
    <property type="entry name" value="Zn-dependent exopeptidases"/>
    <property type="match status" value="1"/>
</dbReference>
<evidence type="ECO:0000259" key="5">
    <source>
        <dbReference type="SMART" id="SM00646"/>
    </source>
</evidence>
<sequence>MVRLKNGASVRALVACAVATVSLGGVSAALAESSLSTRTAQMSRADIESTISRDVQRRVDGMRRIEGQGKHVSVAATLNTKGDVLTLNLSIEFLPKWYGAEFEDLLHELATAAEDQLRDRSSVRAVKFLVGGRDIYDYFPAERPAARPSAPSSQAPGAATVVLGAGHGIYYHYKFKDWRAQRDPSNGITEDFITPSFTTELSTWLAARSSATTVFARSQATTQHAPSKQEWWKLGARYYLEETYPDNPEIWNSRPDDTSALRERNEDINSRPLFANFIGANTLIHIHTNAGDPSATGVRAFYHTGRSADQTLADNMLCYMGELIHAKEGYEEYTVPKNSSPRDNLGENSKANMPSVIIEAGFHTNASDAAALQNPVFRTAAMKGVEKGYRLTGEGKPCELFKVNKIENSTGLQGVPIPVKVPYKGYPEFAVTATVEITSCPSGWTCTGGSVTYSEKTPSPLKYTFTCNVTSPMPAATFGLRTTLKDIDDVKTKPADHTVTCTPANQKVVPGAPGAKPTFSISAS</sequence>
<evidence type="ECO:0000256" key="2">
    <source>
        <dbReference type="ARBA" id="ARBA00011901"/>
    </source>
</evidence>
<accession>A0ABU9BW65</accession>
<evidence type="ECO:0000256" key="1">
    <source>
        <dbReference type="ARBA" id="ARBA00001561"/>
    </source>
</evidence>